<sequence>MNILIGNQKGGCGKSTIALLLANYLTLVKQQKVTLIDMDYQQSIAQKFEKGKVLENKPPYDVVAAQLAHYPVLQSAIMQTPTEAVIIDLPGKLDDDGLLPVFDSADLLICPFSYDEFSFDSTILFAIVLRKINPAIPIIFIPNRVKANVRYETMQEVNKQLSKLGVMAPLIPDRIDFQRVTTFMTPLPVIPVIIPVFDQIYTVIAEKLAAPPNG</sequence>
<dbReference type="PIRSF" id="PIRSF009320">
    <property type="entry name" value="Nuc_binding_HP_1000"/>
    <property type="match status" value="1"/>
</dbReference>
<keyword evidence="3" id="KW-1185">Reference proteome</keyword>
<evidence type="ECO:0000259" key="1">
    <source>
        <dbReference type="Pfam" id="PF01656"/>
    </source>
</evidence>
<evidence type="ECO:0000313" key="3">
    <source>
        <dbReference type="Proteomes" id="UP001216139"/>
    </source>
</evidence>
<reference evidence="2 3" key="1">
    <citation type="submission" date="2023-02" db="EMBL/GenBank/DDBJ databases">
        <title>Genome sequence of Mucilaginibacter jinjuensis strain KACC 16571.</title>
        <authorList>
            <person name="Kim S."/>
            <person name="Heo J."/>
            <person name="Kwon S.-W."/>
        </authorList>
    </citation>
    <scope>NUCLEOTIDE SEQUENCE [LARGE SCALE GENOMIC DNA]</scope>
    <source>
        <strain evidence="2 3">KACC 16571</strain>
    </source>
</reference>
<dbReference type="InterPro" id="IPR050678">
    <property type="entry name" value="DNA_Partitioning_ATPase"/>
</dbReference>
<feature type="domain" description="CobQ/CobB/MinD/ParA nucleotide binding" evidence="1">
    <location>
        <begin position="3"/>
        <end position="179"/>
    </location>
</feature>
<dbReference type="SUPFAM" id="SSF52540">
    <property type="entry name" value="P-loop containing nucleoside triphosphate hydrolases"/>
    <property type="match status" value="1"/>
</dbReference>
<evidence type="ECO:0000313" key="2">
    <source>
        <dbReference type="EMBL" id="WCT13341.1"/>
    </source>
</evidence>
<dbReference type="RefSeq" id="WP_273631626.1">
    <property type="nucleotide sequence ID" value="NZ_CP117167.1"/>
</dbReference>
<dbReference type="InterPro" id="IPR027417">
    <property type="entry name" value="P-loop_NTPase"/>
</dbReference>
<dbReference type="EMBL" id="CP117167">
    <property type="protein sequence ID" value="WCT13341.1"/>
    <property type="molecule type" value="Genomic_DNA"/>
</dbReference>
<dbReference type="InterPro" id="IPR002586">
    <property type="entry name" value="CobQ/CobB/MinD/ParA_Nub-bd_dom"/>
</dbReference>
<protein>
    <submittedName>
        <fullName evidence="2">ParA family protein</fullName>
    </submittedName>
</protein>
<gene>
    <name evidence="2" type="ORF">PQO05_05265</name>
</gene>
<proteinExistence type="predicted"/>
<dbReference type="Gene3D" id="3.40.50.300">
    <property type="entry name" value="P-loop containing nucleotide triphosphate hydrolases"/>
    <property type="match status" value="1"/>
</dbReference>
<accession>A0ABY7TBK4</accession>
<dbReference type="CDD" id="cd02042">
    <property type="entry name" value="ParAB_family"/>
    <property type="match status" value="1"/>
</dbReference>
<dbReference type="Pfam" id="PF01656">
    <property type="entry name" value="CbiA"/>
    <property type="match status" value="1"/>
</dbReference>
<name>A0ABY7TBK4_9SPHI</name>
<dbReference type="PANTHER" id="PTHR13696:SF99">
    <property type="entry name" value="COBYRINIC ACID AC-DIAMIDE SYNTHASE"/>
    <property type="match status" value="1"/>
</dbReference>
<dbReference type="Proteomes" id="UP001216139">
    <property type="component" value="Chromosome"/>
</dbReference>
<dbReference type="PANTHER" id="PTHR13696">
    <property type="entry name" value="P-LOOP CONTAINING NUCLEOSIDE TRIPHOSPHATE HYDROLASE"/>
    <property type="match status" value="1"/>
</dbReference>
<organism evidence="2 3">
    <name type="scientific">Mucilaginibacter jinjuensis</name>
    <dbReference type="NCBI Taxonomy" id="1176721"/>
    <lineage>
        <taxon>Bacteria</taxon>
        <taxon>Pseudomonadati</taxon>
        <taxon>Bacteroidota</taxon>
        <taxon>Sphingobacteriia</taxon>
        <taxon>Sphingobacteriales</taxon>
        <taxon>Sphingobacteriaceae</taxon>
        <taxon>Mucilaginibacter</taxon>
    </lineage>
</organism>